<evidence type="ECO:0000313" key="1">
    <source>
        <dbReference type="EMBL" id="KAJ1351249.1"/>
    </source>
</evidence>
<organism evidence="1 2">
    <name type="scientific">Parelaphostrongylus tenuis</name>
    <name type="common">Meningeal worm</name>
    <dbReference type="NCBI Taxonomy" id="148309"/>
    <lineage>
        <taxon>Eukaryota</taxon>
        <taxon>Metazoa</taxon>
        <taxon>Ecdysozoa</taxon>
        <taxon>Nematoda</taxon>
        <taxon>Chromadorea</taxon>
        <taxon>Rhabditida</taxon>
        <taxon>Rhabditina</taxon>
        <taxon>Rhabditomorpha</taxon>
        <taxon>Strongyloidea</taxon>
        <taxon>Metastrongylidae</taxon>
        <taxon>Parelaphostrongylus</taxon>
    </lineage>
</organism>
<sequence>MASSTIRTKKSTFAMNLSQAHTSPVYDSIRFFDEEFCTSDRKRSPANAEMSDKNLD</sequence>
<gene>
    <name evidence="1" type="ORF">KIN20_007225</name>
</gene>
<dbReference type="EMBL" id="JAHQIW010001034">
    <property type="protein sequence ID" value="KAJ1351249.1"/>
    <property type="molecule type" value="Genomic_DNA"/>
</dbReference>
<protein>
    <submittedName>
        <fullName evidence="1">Uncharacterized protein</fullName>
    </submittedName>
</protein>
<comment type="caution">
    <text evidence="1">The sequence shown here is derived from an EMBL/GenBank/DDBJ whole genome shotgun (WGS) entry which is preliminary data.</text>
</comment>
<reference evidence="1" key="1">
    <citation type="submission" date="2021-06" db="EMBL/GenBank/DDBJ databases">
        <title>Parelaphostrongylus tenuis whole genome reference sequence.</title>
        <authorList>
            <person name="Garwood T.J."/>
            <person name="Larsen P.A."/>
            <person name="Fountain-Jones N.M."/>
            <person name="Garbe J.R."/>
            <person name="Macchietto M.G."/>
            <person name="Kania S.A."/>
            <person name="Gerhold R.W."/>
            <person name="Richards J.E."/>
            <person name="Wolf T.M."/>
        </authorList>
    </citation>
    <scope>NUCLEOTIDE SEQUENCE</scope>
    <source>
        <strain evidence="1">MNPRO001-30</strain>
        <tissue evidence="1">Meninges</tissue>
    </source>
</reference>
<name>A0AAD5QIZ9_PARTN</name>
<dbReference type="AlphaFoldDB" id="A0AAD5QIZ9"/>
<accession>A0AAD5QIZ9</accession>
<dbReference type="Proteomes" id="UP001196413">
    <property type="component" value="Unassembled WGS sequence"/>
</dbReference>
<proteinExistence type="predicted"/>
<evidence type="ECO:0000313" key="2">
    <source>
        <dbReference type="Proteomes" id="UP001196413"/>
    </source>
</evidence>
<keyword evidence="2" id="KW-1185">Reference proteome</keyword>